<dbReference type="AlphaFoldDB" id="A0A1T5DD25"/>
<dbReference type="InterPro" id="IPR036754">
    <property type="entry name" value="YbaK/aa-tRNA-synt-asso_dom_sf"/>
</dbReference>
<name>A0A1T5DD25_9FIRM</name>
<dbReference type="Proteomes" id="UP000243406">
    <property type="component" value="Unassembled WGS sequence"/>
</dbReference>
<gene>
    <name evidence="3" type="ORF">SAMN02745120_2728</name>
</gene>
<dbReference type="InterPro" id="IPR040285">
    <property type="entry name" value="ProX/PRXD1"/>
</dbReference>
<sequence length="162" mass="18314">MDAKQAVIAKLDELKINYTLIEHDPVYTIEEMEKIDIENIDYIVKNLFLRDAKGRQHYLVVADKDQKIDLKTLQDKIGSTKLSFASEDRLQKYLKLTKGAVSPFGVLNDENAEVEVIFDKNLVGRSCVAVHPNDNSATVVLSYEDLEKIVKANGNTFKAIEL</sequence>
<dbReference type="Gene3D" id="3.90.960.10">
    <property type="entry name" value="YbaK/aminoacyl-tRNA synthetase-associated domain"/>
    <property type="match status" value="1"/>
</dbReference>
<evidence type="ECO:0000313" key="3">
    <source>
        <dbReference type="EMBL" id="SKB69546.1"/>
    </source>
</evidence>
<comment type="similarity">
    <text evidence="1">Belongs to the PRORSD1 family.</text>
</comment>
<dbReference type="Pfam" id="PF04073">
    <property type="entry name" value="tRNA_edit"/>
    <property type="match status" value="1"/>
</dbReference>
<dbReference type="SUPFAM" id="SSF55826">
    <property type="entry name" value="YbaK/ProRS associated domain"/>
    <property type="match status" value="1"/>
</dbReference>
<dbReference type="EMBL" id="FUYN01000008">
    <property type="protein sequence ID" value="SKB69546.1"/>
    <property type="molecule type" value="Genomic_DNA"/>
</dbReference>
<dbReference type="PANTHER" id="PTHR31423:SF3">
    <property type="entry name" value="PROLYL-TRNA SYNTHETASE ASSOCIATED DOMAIN-CONTAINING PROTEIN 1-RELATED"/>
    <property type="match status" value="1"/>
</dbReference>
<keyword evidence="4" id="KW-1185">Reference proteome</keyword>
<evidence type="ECO:0000256" key="1">
    <source>
        <dbReference type="ARBA" id="ARBA00010201"/>
    </source>
</evidence>
<dbReference type="CDD" id="cd04335">
    <property type="entry name" value="PrdX_deacylase"/>
    <property type="match status" value="1"/>
</dbReference>
<reference evidence="4" key="1">
    <citation type="submission" date="2017-02" db="EMBL/GenBank/DDBJ databases">
        <authorList>
            <person name="Varghese N."/>
            <person name="Submissions S."/>
        </authorList>
    </citation>
    <scope>NUCLEOTIDE SEQUENCE [LARGE SCALE GENOMIC DNA]</scope>
    <source>
        <strain evidence="4">ATCC 35199</strain>
    </source>
</reference>
<dbReference type="RefSeq" id="WP_079590549.1">
    <property type="nucleotide sequence ID" value="NZ_FUYN01000008.1"/>
</dbReference>
<feature type="domain" description="YbaK/aminoacyl-tRNA synthetase-associated" evidence="2">
    <location>
        <begin position="23"/>
        <end position="148"/>
    </location>
</feature>
<dbReference type="GO" id="GO:0002161">
    <property type="term" value="F:aminoacyl-tRNA deacylase activity"/>
    <property type="evidence" value="ECO:0007669"/>
    <property type="project" value="InterPro"/>
</dbReference>
<dbReference type="PANTHER" id="PTHR31423">
    <property type="entry name" value="YBAK DOMAIN-CONTAINING PROTEIN"/>
    <property type="match status" value="1"/>
</dbReference>
<evidence type="ECO:0000259" key="2">
    <source>
        <dbReference type="Pfam" id="PF04073"/>
    </source>
</evidence>
<dbReference type="FunFam" id="3.90.960.10:FF:000005">
    <property type="entry name" value="Putative prolyl-tRNA synthetase"/>
    <property type="match status" value="1"/>
</dbReference>
<protein>
    <submittedName>
        <fullName evidence="3">Ala-tRNA(Pro) deacylase</fullName>
    </submittedName>
</protein>
<dbReference type="InterPro" id="IPR007214">
    <property type="entry name" value="YbaK/aa-tRNA-synth-assoc-dom"/>
</dbReference>
<evidence type="ECO:0000313" key="4">
    <source>
        <dbReference type="Proteomes" id="UP000243406"/>
    </source>
</evidence>
<organism evidence="3 4">
    <name type="scientific">Acetoanaerobium noterae</name>
    <dbReference type="NCBI Taxonomy" id="745369"/>
    <lineage>
        <taxon>Bacteria</taxon>
        <taxon>Bacillati</taxon>
        <taxon>Bacillota</taxon>
        <taxon>Clostridia</taxon>
        <taxon>Peptostreptococcales</taxon>
        <taxon>Filifactoraceae</taxon>
        <taxon>Acetoanaerobium</taxon>
    </lineage>
</organism>
<dbReference type="OrthoDB" id="9798587at2"/>
<proteinExistence type="inferred from homology"/>
<accession>A0A1T5DD25</accession>